<dbReference type="Pfam" id="PF00702">
    <property type="entry name" value="Hydrolase"/>
    <property type="match status" value="1"/>
</dbReference>
<dbReference type="InterPro" id="IPR023198">
    <property type="entry name" value="PGP-like_dom2"/>
</dbReference>
<protein>
    <submittedName>
        <fullName evidence="1">Phosphonatase-like hydrolase</fullName>
    </submittedName>
</protein>
<dbReference type="SUPFAM" id="SSF56784">
    <property type="entry name" value="HAD-like"/>
    <property type="match status" value="1"/>
</dbReference>
<dbReference type="RefSeq" id="WP_203078755.1">
    <property type="nucleotide sequence ID" value="NZ_JAENHO010000028.1"/>
</dbReference>
<gene>
    <name evidence="1" type="ORF">JKJ07_48890</name>
</gene>
<dbReference type="InterPro" id="IPR023214">
    <property type="entry name" value="HAD_sf"/>
</dbReference>
<evidence type="ECO:0000313" key="1">
    <source>
        <dbReference type="EMBL" id="MBL7262213.1"/>
    </source>
</evidence>
<dbReference type="PANTHER" id="PTHR43434">
    <property type="entry name" value="PHOSPHOGLYCOLATE PHOSPHATASE"/>
    <property type="match status" value="1"/>
</dbReference>
<dbReference type="SFLD" id="SFLDS00003">
    <property type="entry name" value="Haloacid_Dehalogenase"/>
    <property type="match status" value="1"/>
</dbReference>
<dbReference type="NCBIfam" id="TIGR03351">
    <property type="entry name" value="PhnX-like"/>
    <property type="match status" value="1"/>
</dbReference>
<accession>A0ABS1W669</accession>
<dbReference type="EMBL" id="JAENHO010000028">
    <property type="protein sequence ID" value="MBL7262213.1"/>
    <property type="molecule type" value="Genomic_DNA"/>
</dbReference>
<dbReference type="Gene3D" id="3.40.50.1000">
    <property type="entry name" value="HAD superfamily/HAD-like"/>
    <property type="match status" value="1"/>
</dbReference>
<keyword evidence="2" id="KW-1185">Reference proteome</keyword>
<dbReference type="SFLD" id="SFLDG01129">
    <property type="entry name" value="C1.5:_HAD__Beta-PGM__Phosphata"/>
    <property type="match status" value="1"/>
</dbReference>
<organism evidence="1 2">
    <name type="scientific">Paractinoplanes lichenicola</name>
    <dbReference type="NCBI Taxonomy" id="2802976"/>
    <lineage>
        <taxon>Bacteria</taxon>
        <taxon>Bacillati</taxon>
        <taxon>Actinomycetota</taxon>
        <taxon>Actinomycetes</taxon>
        <taxon>Micromonosporales</taxon>
        <taxon>Micromonosporaceae</taxon>
        <taxon>Paractinoplanes</taxon>
    </lineage>
</organism>
<dbReference type="Proteomes" id="UP000598996">
    <property type="component" value="Unassembled WGS sequence"/>
</dbReference>
<dbReference type="InterPro" id="IPR050155">
    <property type="entry name" value="HAD-like_hydrolase_sf"/>
</dbReference>
<name>A0ABS1W669_9ACTN</name>
<proteinExistence type="predicted"/>
<dbReference type="InterPro" id="IPR022468">
    <property type="entry name" value="PhnX-like"/>
</dbReference>
<sequence length="229" mass="23598">MITLAVLDIAGTTVEEGGTVYRVLADVVAEHGPAAPDHELRRWMGADKRAALAALTGDPAATEELHARFVERLNAAYAALPPVPVAGVPQALAQLRSNGVRVALTTGFDHAVTDPLLAAVGWRTGEHLDAVVCAEDVDAGRPSPDMIRRAMRLTGVTDPLSVVTAGDTVLDIQAGHAAGAGLVTGVLSGAQTRAELEREKPAEILESVAGLPALILSYRNGAGGSARPS</sequence>
<dbReference type="InterPro" id="IPR036412">
    <property type="entry name" value="HAD-like_sf"/>
</dbReference>
<dbReference type="PANTHER" id="PTHR43434:SF19">
    <property type="entry name" value="PHOSPHONOACETALDEHYDE HYDROLASE"/>
    <property type="match status" value="1"/>
</dbReference>
<comment type="caution">
    <text evidence="1">The sequence shown here is derived from an EMBL/GenBank/DDBJ whole genome shotgun (WGS) entry which is preliminary data.</text>
</comment>
<dbReference type="Gene3D" id="1.10.150.240">
    <property type="entry name" value="Putative phosphatase, domain 2"/>
    <property type="match status" value="1"/>
</dbReference>
<reference evidence="1 2" key="1">
    <citation type="submission" date="2021-01" db="EMBL/GenBank/DDBJ databases">
        <title>Actinoplanes sp. nov. LDG1-01 isolated from lichen.</title>
        <authorList>
            <person name="Saeng-In P."/>
            <person name="Phongsopitanun W."/>
            <person name="Kanchanasin P."/>
            <person name="Yuki M."/>
            <person name="Kudo T."/>
            <person name="Ohkuma M."/>
            <person name="Tanasupawat S."/>
        </authorList>
    </citation>
    <scope>NUCLEOTIDE SEQUENCE [LARGE SCALE GENOMIC DNA]</scope>
    <source>
        <strain evidence="1 2">LDG1-01</strain>
    </source>
</reference>
<evidence type="ECO:0000313" key="2">
    <source>
        <dbReference type="Proteomes" id="UP000598996"/>
    </source>
</evidence>